<dbReference type="Gene3D" id="1.10.287.130">
    <property type="match status" value="1"/>
</dbReference>
<dbReference type="Proteomes" id="UP001597101">
    <property type="component" value="Unassembled WGS sequence"/>
</dbReference>
<evidence type="ECO:0000313" key="10">
    <source>
        <dbReference type="Proteomes" id="UP001597101"/>
    </source>
</evidence>
<dbReference type="InterPro" id="IPR036097">
    <property type="entry name" value="HisK_dim/P_sf"/>
</dbReference>
<dbReference type="Pfam" id="PF12860">
    <property type="entry name" value="PAS_7"/>
    <property type="match status" value="2"/>
</dbReference>
<dbReference type="InterPro" id="IPR035965">
    <property type="entry name" value="PAS-like_dom_sf"/>
</dbReference>
<dbReference type="InterPro" id="IPR005467">
    <property type="entry name" value="His_kinase_dom"/>
</dbReference>
<dbReference type="SMART" id="SM00387">
    <property type="entry name" value="HATPase_c"/>
    <property type="match status" value="1"/>
</dbReference>
<dbReference type="SMART" id="SM00388">
    <property type="entry name" value="HisKA"/>
    <property type="match status" value="1"/>
</dbReference>
<keyword evidence="7" id="KW-0812">Transmembrane</keyword>
<dbReference type="PANTHER" id="PTHR43711:SF1">
    <property type="entry name" value="HISTIDINE KINASE 1"/>
    <property type="match status" value="1"/>
</dbReference>
<sequence length="807" mass="89298">MAQAPQEPFSIYTAFPKLADPGGVITFAIVCGAFSFAMMAATWLIRERRRLEKEQSALGLELADLKSRHERAQALLDVPDQRVIIWSNWDEQPVSRGTLPEMAGTPRDIASFIDFESWMNPASVTSFMQAVARLRERAEGFDLTVDSRDGGILEVQGRASGSHAFVRFIALSGDRAALASLEAQHTRMLQTTDLMRALLESVPMPVWLREDGETISWANRAYLQAVDAESLDTVCEHSIELLDAAQREEIASQRKQDKVHAFARFNGRMPATLSGDRRTVDVNEVTYGNGSAGMAVDMSEVEQIKSSLRRTTDGHAQTMNQLATAVAIFDEQRRLTFFNQAFQDLWKLDDRQLSGEPDNATLFDTLRAEGMLAEQPDWSKWRNGLLKVYSDTQPQEHWWHLPDNRTLRVIANPHEQGGVTWVFENITEKLEMESRYIALTQVQGETLDHLTEAIAVFASDGRLKLSNPSFQNLWNLADEEVAAGTLISQIAHHCIRSSANDGAWQRLVTAVTGVDDRRTAIEGRMMNALGNTLDYAMVPLPNGQNMISFVDVTASVNMETALTERNEALTAAERLKNAFIEHVSYEFRAPLTNIIGFTDMLAEEIHGPLNDKQKEYVGHVASSSSVLHSLVDNMLDLATVDAGIMQLELDTIDLRETLRGAVASVRDLLRETGVRLHMRAPPEPVSFVGDSTRIQQILFNLLNNAVRFSPEGSEIKLEASDDIESVTIRISDAGPGIPEDKRDAIFERFEAKAHSGASRGAGLGLAIARSLAELHGGTIQLDEGVTEGASFVCRFPKKPAELAAAAE</sequence>
<dbReference type="CDD" id="cd00082">
    <property type="entry name" value="HisKA"/>
    <property type="match status" value="1"/>
</dbReference>
<evidence type="ECO:0000313" key="9">
    <source>
        <dbReference type="EMBL" id="MFD0916896.1"/>
    </source>
</evidence>
<dbReference type="EMBL" id="JBHTJV010000009">
    <property type="protein sequence ID" value="MFD0916896.1"/>
    <property type="molecule type" value="Genomic_DNA"/>
</dbReference>
<dbReference type="InterPro" id="IPR050736">
    <property type="entry name" value="Sensor_HK_Regulatory"/>
</dbReference>
<dbReference type="Pfam" id="PF00512">
    <property type="entry name" value="HisKA"/>
    <property type="match status" value="1"/>
</dbReference>
<dbReference type="InterPro" id="IPR003661">
    <property type="entry name" value="HisK_dim/P_dom"/>
</dbReference>
<feature type="transmembrane region" description="Helical" evidence="7">
    <location>
        <begin position="24"/>
        <end position="45"/>
    </location>
</feature>
<comment type="catalytic activity">
    <reaction evidence="1">
        <text>ATP + protein L-histidine = ADP + protein N-phospho-L-histidine.</text>
        <dbReference type="EC" id="2.7.13.3"/>
    </reaction>
</comment>
<dbReference type="InterPro" id="IPR003594">
    <property type="entry name" value="HATPase_dom"/>
</dbReference>
<name>A0ABW3FEH4_9HYPH</name>
<keyword evidence="6" id="KW-0902">Two-component regulatory system</keyword>
<organism evidence="9 10">
    <name type="scientific">Pseudahrensia aquimaris</name>
    <dbReference type="NCBI Taxonomy" id="744461"/>
    <lineage>
        <taxon>Bacteria</taxon>
        <taxon>Pseudomonadati</taxon>
        <taxon>Pseudomonadota</taxon>
        <taxon>Alphaproteobacteria</taxon>
        <taxon>Hyphomicrobiales</taxon>
        <taxon>Ahrensiaceae</taxon>
        <taxon>Pseudahrensia</taxon>
    </lineage>
</organism>
<dbReference type="InterPro" id="IPR004358">
    <property type="entry name" value="Sig_transdc_His_kin-like_C"/>
</dbReference>
<feature type="domain" description="Histidine kinase" evidence="8">
    <location>
        <begin position="582"/>
        <end position="799"/>
    </location>
</feature>
<dbReference type="Pfam" id="PF13188">
    <property type="entry name" value="PAS_8"/>
    <property type="match status" value="1"/>
</dbReference>
<reference evidence="10" key="1">
    <citation type="journal article" date="2019" name="Int. J. Syst. Evol. Microbiol.">
        <title>The Global Catalogue of Microorganisms (GCM) 10K type strain sequencing project: providing services to taxonomists for standard genome sequencing and annotation.</title>
        <authorList>
            <consortium name="The Broad Institute Genomics Platform"/>
            <consortium name="The Broad Institute Genome Sequencing Center for Infectious Disease"/>
            <person name="Wu L."/>
            <person name="Ma J."/>
        </authorList>
    </citation>
    <scope>NUCLEOTIDE SEQUENCE [LARGE SCALE GENOMIC DNA]</scope>
    <source>
        <strain evidence="10">CCUG 60023</strain>
    </source>
</reference>
<keyword evidence="7" id="KW-0472">Membrane</keyword>
<dbReference type="SMART" id="SM00091">
    <property type="entry name" value="PAS"/>
    <property type="match status" value="3"/>
</dbReference>
<dbReference type="InterPro" id="IPR000014">
    <property type="entry name" value="PAS"/>
</dbReference>
<comment type="caution">
    <text evidence="9">The sequence shown here is derived from an EMBL/GenBank/DDBJ whole genome shotgun (WGS) entry which is preliminary data.</text>
</comment>
<keyword evidence="7" id="KW-1133">Transmembrane helix</keyword>
<dbReference type="Gene3D" id="3.30.450.20">
    <property type="entry name" value="PAS domain"/>
    <property type="match status" value="2"/>
</dbReference>
<gene>
    <name evidence="9" type="ORF">ACFQ14_10805</name>
</gene>
<dbReference type="RefSeq" id="WP_377212741.1">
    <property type="nucleotide sequence ID" value="NZ_JBHTJV010000009.1"/>
</dbReference>
<dbReference type="PROSITE" id="PS50109">
    <property type="entry name" value="HIS_KIN"/>
    <property type="match status" value="1"/>
</dbReference>
<dbReference type="SUPFAM" id="SSF55785">
    <property type="entry name" value="PYP-like sensor domain (PAS domain)"/>
    <property type="match status" value="2"/>
</dbReference>
<keyword evidence="4" id="KW-0808">Transferase</keyword>
<evidence type="ECO:0000256" key="7">
    <source>
        <dbReference type="SAM" id="Phobius"/>
    </source>
</evidence>
<dbReference type="PANTHER" id="PTHR43711">
    <property type="entry name" value="TWO-COMPONENT HISTIDINE KINASE"/>
    <property type="match status" value="1"/>
</dbReference>
<evidence type="ECO:0000256" key="6">
    <source>
        <dbReference type="ARBA" id="ARBA00023012"/>
    </source>
</evidence>
<keyword evidence="9" id="KW-0067">ATP-binding</keyword>
<dbReference type="InterPro" id="IPR036890">
    <property type="entry name" value="HATPase_C_sf"/>
</dbReference>
<dbReference type="PRINTS" id="PR00344">
    <property type="entry name" value="BCTRLSENSOR"/>
</dbReference>
<keyword evidence="5" id="KW-0418">Kinase</keyword>
<evidence type="ECO:0000259" key="8">
    <source>
        <dbReference type="PROSITE" id="PS50109"/>
    </source>
</evidence>
<evidence type="ECO:0000256" key="5">
    <source>
        <dbReference type="ARBA" id="ARBA00022777"/>
    </source>
</evidence>
<proteinExistence type="predicted"/>
<keyword evidence="10" id="KW-1185">Reference proteome</keyword>
<dbReference type="Pfam" id="PF02518">
    <property type="entry name" value="HATPase_c"/>
    <property type="match status" value="1"/>
</dbReference>
<accession>A0ABW3FEH4</accession>
<evidence type="ECO:0000256" key="2">
    <source>
        <dbReference type="ARBA" id="ARBA00012438"/>
    </source>
</evidence>
<protein>
    <recommendedName>
        <fullName evidence="2">histidine kinase</fullName>
        <ecNumber evidence="2">2.7.13.3</ecNumber>
    </recommendedName>
</protein>
<evidence type="ECO:0000256" key="3">
    <source>
        <dbReference type="ARBA" id="ARBA00022553"/>
    </source>
</evidence>
<dbReference type="EC" id="2.7.13.3" evidence="2"/>
<dbReference type="Gene3D" id="3.30.565.10">
    <property type="entry name" value="Histidine kinase-like ATPase, C-terminal domain"/>
    <property type="match status" value="1"/>
</dbReference>
<evidence type="ECO:0000256" key="1">
    <source>
        <dbReference type="ARBA" id="ARBA00000085"/>
    </source>
</evidence>
<keyword evidence="9" id="KW-0547">Nucleotide-binding</keyword>
<dbReference type="GO" id="GO:0005524">
    <property type="term" value="F:ATP binding"/>
    <property type="evidence" value="ECO:0007669"/>
    <property type="project" value="UniProtKB-KW"/>
</dbReference>
<dbReference type="CDD" id="cd00075">
    <property type="entry name" value="HATPase"/>
    <property type="match status" value="1"/>
</dbReference>
<keyword evidence="3" id="KW-0597">Phosphoprotein</keyword>
<evidence type="ECO:0000256" key="4">
    <source>
        <dbReference type="ARBA" id="ARBA00022679"/>
    </source>
</evidence>
<dbReference type="SUPFAM" id="SSF47384">
    <property type="entry name" value="Homodimeric domain of signal transducing histidine kinase"/>
    <property type="match status" value="1"/>
</dbReference>
<dbReference type="SUPFAM" id="SSF55874">
    <property type="entry name" value="ATPase domain of HSP90 chaperone/DNA topoisomerase II/histidine kinase"/>
    <property type="match status" value="1"/>
</dbReference>